<name>A0A9X3YMK0_9GAMM</name>
<dbReference type="EMBL" id="JAOVZO020000018">
    <property type="protein sequence ID" value="MDC8013990.1"/>
    <property type="molecule type" value="Genomic_DNA"/>
</dbReference>
<gene>
    <name evidence="1" type="ORF">OD750_015710</name>
</gene>
<dbReference type="AlphaFoldDB" id="A0A9X3YMK0"/>
<accession>A0A9X3YMK0</accession>
<organism evidence="1 2">
    <name type="scientific">Tahibacter soli</name>
    <dbReference type="NCBI Taxonomy" id="2983605"/>
    <lineage>
        <taxon>Bacteria</taxon>
        <taxon>Pseudomonadati</taxon>
        <taxon>Pseudomonadota</taxon>
        <taxon>Gammaproteobacteria</taxon>
        <taxon>Lysobacterales</taxon>
        <taxon>Rhodanobacteraceae</taxon>
        <taxon>Tahibacter</taxon>
    </lineage>
</organism>
<dbReference type="Proteomes" id="UP001139971">
    <property type="component" value="Unassembled WGS sequence"/>
</dbReference>
<proteinExistence type="predicted"/>
<reference evidence="1" key="1">
    <citation type="submission" date="2023-02" db="EMBL/GenBank/DDBJ databases">
        <title>Tahibacter soli sp. nov. isolated from soil.</title>
        <authorList>
            <person name="Baek J.H."/>
            <person name="Lee J.K."/>
            <person name="Choi D.G."/>
            <person name="Jeon C.O."/>
        </authorList>
    </citation>
    <scope>NUCLEOTIDE SEQUENCE</scope>
    <source>
        <strain evidence="1">BL</strain>
    </source>
</reference>
<evidence type="ECO:0000313" key="1">
    <source>
        <dbReference type="EMBL" id="MDC8013990.1"/>
    </source>
</evidence>
<evidence type="ECO:0000313" key="2">
    <source>
        <dbReference type="Proteomes" id="UP001139971"/>
    </source>
</evidence>
<sequence length="597" mass="66133">MRLPAALAPWYGWLSWFDDKVAAALGPMLVALDPLLGLPGPRLVQNAHEPDGVDGLQRRGNYERLLVSEWAMADAMPDEFLRRAAGGEHLFLAPRMRAPRVDRELVALFDAGPEQLGAPRLVHIALWILLARRAERAGARFCWGVLQAPGTIVDAQSPATLRQLLEARSFERASDAHRDAWRAALAASVGERWSIGAQPDVDATHAATIRLRYTGEIDVAVGARRAPRRTTLQPPRDDLAVRLLQGRFAPVAEPGDTVPGRWRFARQPAPLFSWRGNHIAVQQVGTDAVFVLHVTGNARKRQAPRRVDASWVGQLVAATVSENRWGGIVALGDEIGLWNGSGVRRVPRPGDDALRLVPGQADRLWCERFGGGVVSYVMLDDARRLVRWRESSAGVRFDTIAQHVVGAVRAGQERLAYVTFHERRADLHYWRDNGHARHVARLARVEATTRPLRCELAGARLRSVWHGAVAIEWRSEVVGDEMRHWSLVAVRTDRDDLSLQRIRTDADWKVIGPVRSTHDHAVDGFGLLAIDRRKHRLVVAGTSGHAELYAAGGEIATVGVSSDGTRVAFVDEARQIVVLSHDGRVLVRTNYHDPRDD</sequence>
<dbReference type="RefSeq" id="WP_263541633.1">
    <property type="nucleotide sequence ID" value="NZ_JAOVZO020000018.1"/>
</dbReference>
<protein>
    <submittedName>
        <fullName evidence="1">Uncharacterized protein</fullName>
    </submittedName>
</protein>
<comment type="caution">
    <text evidence="1">The sequence shown here is derived from an EMBL/GenBank/DDBJ whole genome shotgun (WGS) entry which is preliminary data.</text>
</comment>
<keyword evidence="2" id="KW-1185">Reference proteome</keyword>